<evidence type="ECO:0000256" key="5">
    <source>
        <dbReference type="ARBA" id="ARBA00022692"/>
    </source>
</evidence>
<keyword evidence="11" id="KW-1185">Reference proteome</keyword>
<feature type="transmembrane region" description="Helical" evidence="9">
    <location>
        <begin position="385"/>
        <end position="407"/>
    </location>
</feature>
<keyword evidence="4" id="KW-0337">GPI-anchor biosynthesis</keyword>
<comment type="pathway">
    <text evidence="2">Glycolipid biosynthesis; glycosylphosphatidylinositol-anchor biosynthesis.</text>
</comment>
<feature type="transmembrane region" description="Helical" evidence="9">
    <location>
        <begin position="283"/>
        <end position="304"/>
    </location>
</feature>
<keyword evidence="7 9" id="KW-1133">Transmembrane helix</keyword>
<evidence type="ECO:0000313" key="10">
    <source>
        <dbReference type="EMBL" id="WFD25779.1"/>
    </source>
</evidence>
<dbReference type="Proteomes" id="UP001213623">
    <property type="component" value="Chromosome 1"/>
</dbReference>
<name>A0AAF0J1C1_9BASI</name>
<evidence type="ECO:0000256" key="1">
    <source>
        <dbReference type="ARBA" id="ARBA00004477"/>
    </source>
</evidence>
<organism evidence="10 11">
    <name type="scientific">Malassezia nana</name>
    <dbReference type="NCBI Taxonomy" id="180528"/>
    <lineage>
        <taxon>Eukaryota</taxon>
        <taxon>Fungi</taxon>
        <taxon>Dikarya</taxon>
        <taxon>Basidiomycota</taxon>
        <taxon>Ustilaginomycotina</taxon>
        <taxon>Malasseziomycetes</taxon>
        <taxon>Malasseziales</taxon>
        <taxon>Malasseziaceae</taxon>
        <taxon>Malassezia</taxon>
    </lineage>
</organism>
<evidence type="ECO:0000256" key="7">
    <source>
        <dbReference type="ARBA" id="ARBA00022989"/>
    </source>
</evidence>
<feature type="transmembrane region" description="Helical" evidence="9">
    <location>
        <begin position="350"/>
        <end position="376"/>
    </location>
</feature>
<dbReference type="PANTHER" id="PTHR13121:SF0">
    <property type="entry name" value="PHOSPHATIDYLINOSITOL GLYCAN ANCHOR BIOSYNTHESIS CLASS U PROTEIN"/>
    <property type="match status" value="1"/>
</dbReference>
<keyword evidence="8 9" id="KW-0472">Membrane</keyword>
<keyword evidence="6" id="KW-0256">Endoplasmic reticulum</keyword>
<feature type="transmembrane region" description="Helical" evidence="9">
    <location>
        <begin position="225"/>
        <end position="242"/>
    </location>
</feature>
<evidence type="ECO:0000256" key="4">
    <source>
        <dbReference type="ARBA" id="ARBA00022502"/>
    </source>
</evidence>
<dbReference type="GO" id="GO:0042765">
    <property type="term" value="C:GPI-anchor transamidase complex"/>
    <property type="evidence" value="ECO:0007669"/>
    <property type="project" value="InterPro"/>
</dbReference>
<dbReference type="GO" id="GO:0006506">
    <property type="term" value="P:GPI anchor biosynthetic process"/>
    <property type="evidence" value="ECO:0007669"/>
    <property type="project" value="UniProtKB-KW"/>
</dbReference>
<dbReference type="PANTHER" id="PTHR13121">
    <property type="entry name" value="GPI TRANSAMIDASE COMPONENT PIG-U"/>
    <property type="match status" value="1"/>
</dbReference>
<proteinExistence type="inferred from homology"/>
<dbReference type="Pfam" id="PF06728">
    <property type="entry name" value="PIG-U"/>
    <property type="match status" value="1"/>
</dbReference>
<feature type="transmembrane region" description="Helical" evidence="9">
    <location>
        <begin position="6"/>
        <end position="23"/>
    </location>
</feature>
<keyword evidence="5 9" id="KW-0812">Transmembrane</keyword>
<evidence type="ECO:0000256" key="3">
    <source>
        <dbReference type="ARBA" id="ARBA00010026"/>
    </source>
</evidence>
<dbReference type="GO" id="GO:0016255">
    <property type="term" value="P:attachment of GPI anchor to protein"/>
    <property type="evidence" value="ECO:0007669"/>
    <property type="project" value="InterPro"/>
</dbReference>
<evidence type="ECO:0000256" key="6">
    <source>
        <dbReference type="ARBA" id="ARBA00022824"/>
    </source>
</evidence>
<sequence length="432" mass="48751">MAPRDAAWSVAVVVAGALVRLCASWASGWGEQLIDQPELTTAMDRLALLRETHYLLTTLDVPAEALWRSRDLHHSPLLLAWPKAWLMEPRASAFMWIAMDIISGLALLAIAHAVAKRAERHVRIVPAHVAACFLLNPYAVAACVAKSMSQLRTCLTLLALLGAVHGASLIVACVQALNTVLFVIPIYVAPALVLLGADAHAQYGRWRAGFGQRQSDAWWQWLRRTSVRFVGWLFAWLVLSALCSRDPTLAFMRSVYGSRLLVDDLSPNAGLVWYFFLEMFPHFRAFFIMVVNLHMLSYTVPALLHWRRDPLFATTVLVGIHALFQTYPSVGDTALYLALWSLHYPRLSDYLRYPMVTTLFFLYSTLLGPAFLYLWLYTGSANANFFYAINLVHALGLGSLLLDSVWASGRERWEMERVKEPRREGMRYVVQQ</sequence>
<evidence type="ECO:0000256" key="2">
    <source>
        <dbReference type="ARBA" id="ARBA00004687"/>
    </source>
</evidence>
<comment type="similarity">
    <text evidence="3">Belongs to the PIGU family.</text>
</comment>
<dbReference type="InterPro" id="IPR009600">
    <property type="entry name" value="PIG-U"/>
</dbReference>
<accession>A0AAF0J1C1</accession>
<feature type="transmembrane region" description="Helical" evidence="9">
    <location>
        <begin position="183"/>
        <end position="204"/>
    </location>
</feature>
<evidence type="ECO:0000256" key="8">
    <source>
        <dbReference type="ARBA" id="ARBA00023136"/>
    </source>
</evidence>
<feature type="transmembrane region" description="Helical" evidence="9">
    <location>
        <begin position="157"/>
        <end position="177"/>
    </location>
</feature>
<reference evidence="10" key="1">
    <citation type="submission" date="2023-03" db="EMBL/GenBank/DDBJ databases">
        <title>Mating type loci evolution in Malassezia.</title>
        <authorList>
            <person name="Coelho M.A."/>
        </authorList>
    </citation>
    <scope>NUCLEOTIDE SEQUENCE</scope>
    <source>
        <strain evidence="10">CBS 9557</strain>
    </source>
</reference>
<evidence type="ECO:0008006" key="12">
    <source>
        <dbReference type="Google" id="ProtNLM"/>
    </source>
</evidence>
<dbReference type="EMBL" id="CP119892">
    <property type="protein sequence ID" value="WFD25779.1"/>
    <property type="molecule type" value="Genomic_DNA"/>
</dbReference>
<protein>
    <recommendedName>
        <fullName evidence="12">GPI transamidase subunit PIG-U</fullName>
    </recommendedName>
</protein>
<evidence type="ECO:0000256" key="9">
    <source>
        <dbReference type="SAM" id="Phobius"/>
    </source>
</evidence>
<dbReference type="AlphaFoldDB" id="A0AAF0J1C1"/>
<gene>
    <name evidence="10" type="ORF">MNAN1_000745</name>
</gene>
<feature type="transmembrane region" description="Helical" evidence="9">
    <location>
        <begin position="93"/>
        <end position="115"/>
    </location>
</feature>
<evidence type="ECO:0000313" key="11">
    <source>
        <dbReference type="Proteomes" id="UP001213623"/>
    </source>
</evidence>
<feature type="transmembrane region" description="Helical" evidence="9">
    <location>
        <begin position="311"/>
        <end position="330"/>
    </location>
</feature>
<comment type="subcellular location">
    <subcellularLocation>
        <location evidence="1">Endoplasmic reticulum membrane</location>
        <topology evidence="1">Multi-pass membrane protein</topology>
    </subcellularLocation>
</comment>